<feature type="compositionally biased region" description="Low complexity" evidence="1">
    <location>
        <begin position="39"/>
        <end position="51"/>
    </location>
</feature>
<dbReference type="AlphaFoldDB" id="A0AAD2FSU0"/>
<dbReference type="EMBL" id="CAKOGP040001803">
    <property type="protein sequence ID" value="CAJ1952190.1"/>
    <property type="molecule type" value="Genomic_DNA"/>
</dbReference>
<organism evidence="3 4">
    <name type="scientific">Cylindrotheca closterium</name>
    <dbReference type="NCBI Taxonomy" id="2856"/>
    <lineage>
        <taxon>Eukaryota</taxon>
        <taxon>Sar</taxon>
        <taxon>Stramenopiles</taxon>
        <taxon>Ochrophyta</taxon>
        <taxon>Bacillariophyta</taxon>
        <taxon>Bacillariophyceae</taxon>
        <taxon>Bacillariophycidae</taxon>
        <taxon>Bacillariales</taxon>
        <taxon>Bacillariaceae</taxon>
        <taxon>Cylindrotheca</taxon>
    </lineage>
</organism>
<feature type="compositionally biased region" description="Polar residues" evidence="1">
    <location>
        <begin position="61"/>
        <end position="70"/>
    </location>
</feature>
<sequence length="455" mass="51147">MMLKTTDNIQKRVETAGLQRATLNKKKEKDAVFNLLGFQQQQQQQQRRQQQPLVKPPTSYVPKSNGNGKSRTSKARLKPPPYYPPKSKKRPRQTLEDLLRANDRVKPITPPMIPKVFLMDMGKKRKKHPTVTDQFENAVEPKQYLEYDRRENEEFLMMSPVSSAPKVGSNLPPVSKYQLLLEKQAEERRKSLARLTASRLKGQLFSAVRPDNDVNKKRSSAAANKASKNSFSNTKKSNGGIYDDVEIPTSEAKRLAASKIRAASRQPPPKVSIYSPSAHFAITIPLHTAVNANTERIPAFSPGVGPHQQRRQQQQNRVGPIKYEDFLPPKAWQEIKNAPEMPPVGPDIQKLDPILHVGPHDVLYGRGGFTGINPGNKRLRDLVAKFRMAYFAAPKGVKGDLSKKVLNYIRSKGGKFLGKDDRTSALWYEVGDEKAFGKCSQALRDGIQDLIKQAD</sequence>
<feature type="region of interest" description="Disordered" evidence="1">
    <location>
        <begin position="209"/>
        <end position="244"/>
    </location>
</feature>
<reference evidence="3" key="1">
    <citation type="submission" date="2023-08" db="EMBL/GenBank/DDBJ databases">
        <authorList>
            <person name="Audoor S."/>
            <person name="Bilcke G."/>
        </authorList>
    </citation>
    <scope>NUCLEOTIDE SEQUENCE</scope>
</reference>
<evidence type="ECO:0000313" key="3">
    <source>
        <dbReference type="EMBL" id="CAJ1952190.1"/>
    </source>
</evidence>
<evidence type="ECO:0000256" key="1">
    <source>
        <dbReference type="SAM" id="MobiDB-lite"/>
    </source>
</evidence>
<feature type="compositionally biased region" description="Low complexity" evidence="1">
    <location>
        <begin position="220"/>
        <end position="238"/>
    </location>
</feature>
<protein>
    <recommendedName>
        <fullName evidence="2">DUF6824 domain-containing protein</fullName>
    </recommendedName>
</protein>
<evidence type="ECO:0000313" key="4">
    <source>
        <dbReference type="Proteomes" id="UP001295423"/>
    </source>
</evidence>
<dbReference type="InterPro" id="IPR049227">
    <property type="entry name" value="DUF6824"/>
</dbReference>
<proteinExistence type="predicted"/>
<feature type="domain" description="DUF6824" evidence="2">
    <location>
        <begin position="361"/>
        <end position="445"/>
    </location>
</feature>
<accession>A0AAD2FSU0</accession>
<name>A0AAD2FSU0_9STRA</name>
<evidence type="ECO:0000259" key="2">
    <source>
        <dbReference type="Pfam" id="PF20710"/>
    </source>
</evidence>
<comment type="caution">
    <text evidence="3">The sequence shown here is derived from an EMBL/GenBank/DDBJ whole genome shotgun (WGS) entry which is preliminary data.</text>
</comment>
<dbReference type="Pfam" id="PF20710">
    <property type="entry name" value="DUF6824"/>
    <property type="match status" value="1"/>
</dbReference>
<dbReference type="Proteomes" id="UP001295423">
    <property type="component" value="Unassembled WGS sequence"/>
</dbReference>
<gene>
    <name evidence="3" type="ORF">CYCCA115_LOCUS13426</name>
</gene>
<keyword evidence="4" id="KW-1185">Reference proteome</keyword>
<feature type="region of interest" description="Disordered" evidence="1">
    <location>
        <begin position="38"/>
        <end position="93"/>
    </location>
</feature>